<evidence type="ECO:0000256" key="2">
    <source>
        <dbReference type="ARBA" id="ARBA00023002"/>
    </source>
</evidence>
<dbReference type="Proteomes" id="UP001298424">
    <property type="component" value="Unassembled WGS sequence"/>
</dbReference>
<proteinExistence type="inferred from homology"/>
<evidence type="ECO:0000313" key="6">
    <source>
        <dbReference type="Proteomes" id="UP001298424"/>
    </source>
</evidence>
<evidence type="ECO:0000256" key="3">
    <source>
        <dbReference type="RuleBase" id="RU000363"/>
    </source>
</evidence>
<comment type="caution">
    <text evidence="5">The sequence shown here is derived from an EMBL/GenBank/DDBJ whole genome shotgun (WGS) entry which is preliminary data.</text>
</comment>
<dbReference type="EMBL" id="JAKOOW010000024">
    <property type="protein sequence ID" value="MCG6504169.1"/>
    <property type="molecule type" value="Genomic_DNA"/>
</dbReference>
<dbReference type="PANTHER" id="PTHR42901:SF1">
    <property type="entry name" value="ALCOHOL DEHYDROGENASE"/>
    <property type="match status" value="1"/>
</dbReference>
<dbReference type="Gene3D" id="3.40.50.720">
    <property type="entry name" value="NAD(P)-binding Rossmann-like Domain"/>
    <property type="match status" value="1"/>
</dbReference>
<dbReference type="InterPro" id="IPR002347">
    <property type="entry name" value="SDR_fam"/>
</dbReference>
<evidence type="ECO:0000256" key="4">
    <source>
        <dbReference type="SAM" id="MobiDB-lite"/>
    </source>
</evidence>
<dbReference type="SUPFAM" id="SSF51735">
    <property type="entry name" value="NAD(P)-binding Rossmann-fold domains"/>
    <property type="match status" value="1"/>
</dbReference>
<reference evidence="5 6" key="1">
    <citation type="submission" date="2022-02" db="EMBL/GenBank/DDBJ databases">
        <title>Genome sequence data of Kingella unionensis sp. nov. strain CICC 24913 (CCUG 75125).</title>
        <authorList>
            <person name="Xiao M."/>
        </authorList>
    </citation>
    <scope>NUCLEOTIDE SEQUENCE [LARGE SCALE GENOMIC DNA]</scope>
    <source>
        <strain evidence="5 6">CICC 24913</strain>
    </source>
</reference>
<protein>
    <submittedName>
        <fullName evidence="5">SDR family NAD(P)-dependent oxidoreductase</fullName>
    </submittedName>
</protein>
<dbReference type="PRINTS" id="PR00080">
    <property type="entry name" value="SDRFAMILY"/>
</dbReference>
<dbReference type="PROSITE" id="PS00061">
    <property type="entry name" value="ADH_SHORT"/>
    <property type="match status" value="1"/>
</dbReference>
<name>A0ABS9NMZ0_9NEIS</name>
<keyword evidence="2" id="KW-0560">Oxidoreductase</keyword>
<organism evidence="5 6">
    <name type="scientific">Kingella pumchi</name>
    <dbReference type="NCBI Taxonomy" id="2779506"/>
    <lineage>
        <taxon>Bacteria</taxon>
        <taxon>Pseudomonadati</taxon>
        <taxon>Pseudomonadota</taxon>
        <taxon>Betaproteobacteria</taxon>
        <taxon>Neisseriales</taxon>
        <taxon>Neisseriaceae</taxon>
        <taxon>Kingella</taxon>
    </lineage>
</organism>
<evidence type="ECO:0000256" key="1">
    <source>
        <dbReference type="ARBA" id="ARBA00006484"/>
    </source>
</evidence>
<dbReference type="InterPro" id="IPR036291">
    <property type="entry name" value="NAD(P)-bd_dom_sf"/>
</dbReference>
<gene>
    <name evidence="5" type="ORF">MB824_06640</name>
</gene>
<dbReference type="Pfam" id="PF00106">
    <property type="entry name" value="adh_short"/>
    <property type="match status" value="1"/>
</dbReference>
<dbReference type="PANTHER" id="PTHR42901">
    <property type="entry name" value="ALCOHOL DEHYDROGENASE"/>
    <property type="match status" value="1"/>
</dbReference>
<dbReference type="PRINTS" id="PR00081">
    <property type="entry name" value="GDHRDH"/>
</dbReference>
<dbReference type="InterPro" id="IPR020904">
    <property type="entry name" value="Sc_DH/Rdtase_CS"/>
</dbReference>
<evidence type="ECO:0000313" key="5">
    <source>
        <dbReference type="EMBL" id="MCG6504169.1"/>
    </source>
</evidence>
<keyword evidence="6" id="KW-1185">Reference proteome</keyword>
<accession>A0ABS9NMZ0</accession>
<dbReference type="RefSeq" id="WP_238747322.1">
    <property type="nucleotide sequence ID" value="NZ_JAKOOW010000024.1"/>
</dbReference>
<comment type="similarity">
    <text evidence="1 3">Belongs to the short-chain dehydrogenases/reductases (SDR) family.</text>
</comment>
<feature type="region of interest" description="Disordered" evidence="4">
    <location>
        <begin position="246"/>
        <end position="267"/>
    </location>
</feature>
<sequence>MAVLITGASAGFGAAMARQFAAAGIAVIGAARRSERLDGLKAELGELFHPLAMDVRSKESVDAALSSLAEAPEAFRSIDCLINNAGLALDLSPAHQADFADWENMIATNITGLAYLTRQVLPEMVARGEGYVINIGSIAGSYPYPGSNVYGATKAFVHQFSLNLRADLHGSGVRVSNIEPGLCGGTEFSQVRFKGDEARAAAVYEGVQALAPEDVAAAALWLYQTPKHVNVNYLEMMPVSQSFDRHPVYRPAPEPAATEDKQAAEPAPKRGFFSRLFGG</sequence>